<dbReference type="InterPro" id="IPR029337">
    <property type="entry name" value="INSYN2"/>
</dbReference>
<name>A0A7J5YX23_DISMA</name>
<comment type="caution">
    <text evidence="2">The sequence shown here is derived from an EMBL/GenBank/DDBJ whole genome shotgun (WGS) entry which is preliminary data.</text>
</comment>
<organism evidence="2 3">
    <name type="scientific">Dissostichus mawsoni</name>
    <name type="common">Antarctic cod</name>
    <dbReference type="NCBI Taxonomy" id="36200"/>
    <lineage>
        <taxon>Eukaryota</taxon>
        <taxon>Metazoa</taxon>
        <taxon>Chordata</taxon>
        <taxon>Craniata</taxon>
        <taxon>Vertebrata</taxon>
        <taxon>Euteleostomi</taxon>
        <taxon>Actinopterygii</taxon>
        <taxon>Neopterygii</taxon>
        <taxon>Teleostei</taxon>
        <taxon>Neoteleostei</taxon>
        <taxon>Acanthomorphata</taxon>
        <taxon>Eupercaria</taxon>
        <taxon>Perciformes</taxon>
        <taxon>Notothenioidei</taxon>
        <taxon>Nototheniidae</taxon>
        <taxon>Dissostichus</taxon>
    </lineage>
</organism>
<dbReference type="EMBL" id="JAAKFY010000008">
    <property type="protein sequence ID" value="KAF3853753.1"/>
    <property type="molecule type" value="Genomic_DNA"/>
</dbReference>
<dbReference type="Pfam" id="PF15265">
    <property type="entry name" value="FAM196"/>
    <property type="match status" value="2"/>
</dbReference>
<dbReference type="GO" id="GO:0060080">
    <property type="term" value="P:inhibitory postsynaptic potential"/>
    <property type="evidence" value="ECO:0007669"/>
    <property type="project" value="TreeGrafter"/>
</dbReference>
<evidence type="ECO:0000256" key="1">
    <source>
        <dbReference type="SAM" id="MobiDB-lite"/>
    </source>
</evidence>
<feature type="compositionally biased region" description="Polar residues" evidence="1">
    <location>
        <begin position="11"/>
        <end position="24"/>
    </location>
</feature>
<feature type="region of interest" description="Disordered" evidence="1">
    <location>
        <begin position="1"/>
        <end position="24"/>
    </location>
</feature>
<dbReference type="OrthoDB" id="8679980at2759"/>
<dbReference type="AlphaFoldDB" id="A0A7J5YX23"/>
<evidence type="ECO:0000313" key="3">
    <source>
        <dbReference type="Proteomes" id="UP000518266"/>
    </source>
</evidence>
<dbReference type="PANTHER" id="PTHR28682:SF1">
    <property type="entry name" value="INHIBITORY SYNAPTIC FACTOR 2A"/>
    <property type="match status" value="1"/>
</dbReference>
<dbReference type="PANTHER" id="PTHR28682">
    <property type="entry name" value="INHIBITORY SYNAPTIC FACTOR 2A-RELATED"/>
    <property type="match status" value="1"/>
</dbReference>
<dbReference type="GO" id="GO:0014069">
    <property type="term" value="C:postsynaptic density"/>
    <property type="evidence" value="ECO:0007669"/>
    <property type="project" value="TreeGrafter"/>
</dbReference>
<gene>
    <name evidence="2" type="ORF">F7725_014441</name>
</gene>
<reference evidence="2 3" key="1">
    <citation type="submission" date="2020-03" db="EMBL/GenBank/DDBJ databases">
        <title>Dissostichus mawsoni Genome sequencing and assembly.</title>
        <authorList>
            <person name="Park H."/>
        </authorList>
    </citation>
    <scope>NUCLEOTIDE SEQUENCE [LARGE SCALE GENOMIC DNA]</scope>
    <source>
        <strain evidence="2">DM0001</strain>
        <tissue evidence="2">Muscle</tissue>
    </source>
</reference>
<feature type="region of interest" description="Disordered" evidence="1">
    <location>
        <begin position="149"/>
        <end position="169"/>
    </location>
</feature>
<accession>A0A7J5YX23</accession>
<protein>
    <recommendedName>
        <fullName evidence="4">Inhibitory synaptic factor 2A</fullName>
    </recommendedName>
</protein>
<sequence>MVSKESGKCMLTNSESDSEAAPSTSLALEVKYSLEASRQVRKRNKALQVRFKDICEAQNEQREAELHAAGKGGKPISYKVAYRKYMTVPARRSIPNVTRSTGVQTSPDLKKRYQTFPFERKKGHTLKHVAAVETYKGQNNGFAMEVKQSRAAEQGLDEEEEEGASGGSGVRRTRALLHTNECIATVEQHTAPDGLCSDALQLSCSADTDCLANTQRGRGAGVQAEYRLCSVPSKARAGLQHREANTDRSAKRQLLNLEEGSSRTLPVRASKVTGPLAWNSLTQVECLDSPSVRSKRKKALQLNGLQSQTLPRSSGGCTTQAQCHTGQLSARPLRAMEEPLTPCRGGEAGGAPPGQTQEACKQIVPMNQDGEVKAQLQAMENLISSSQETIKVLLGVIQELEKGEAHREGLSYRTGQDTANCDTCRNSACIIYREQEHDRKRVGVSERDTEQESVELDFKQQEDKLQPLMMRLCPSADGHFPSLPYPQEAFTSTPKRKSKADSKKHARWKLWFLRGWPFSRHALRSTATAYRRTAKHN</sequence>
<proteinExistence type="predicted"/>
<evidence type="ECO:0008006" key="4">
    <source>
        <dbReference type="Google" id="ProtNLM"/>
    </source>
</evidence>
<evidence type="ECO:0000313" key="2">
    <source>
        <dbReference type="EMBL" id="KAF3853753.1"/>
    </source>
</evidence>
<keyword evidence="3" id="KW-1185">Reference proteome</keyword>
<dbReference type="Proteomes" id="UP000518266">
    <property type="component" value="Unassembled WGS sequence"/>
</dbReference>